<evidence type="ECO:0000313" key="2">
    <source>
        <dbReference type="EMBL" id="TDP87572.1"/>
    </source>
</evidence>
<protein>
    <submittedName>
        <fullName evidence="2">Putative alpha-E superfamily protein</fullName>
    </submittedName>
</protein>
<dbReference type="InterPro" id="IPR007296">
    <property type="entry name" value="DUF403"/>
</dbReference>
<name>A0A4R6RM22_9HYPH</name>
<dbReference type="PANTHER" id="PTHR34595">
    <property type="entry name" value="BLR5612 PROTEIN"/>
    <property type="match status" value="1"/>
</dbReference>
<dbReference type="InterPro" id="IPR051680">
    <property type="entry name" value="ATP-dep_Glu-Cys_Ligase-2"/>
</dbReference>
<dbReference type="OrthoDB" id="9803532at2"/>
<gene>
    <name evidence="2" type="ORF">EDD54_1471</name>
</gene>
<dbReference type="PANTHER" id="PTHR34595:SF7">
    <property type="entry name" value="SLL1039 PROTEIN"/>
    <property type="match status" value="1"/>
</dbReference>
<dbReference type="RefSeq" id="WP_126535317.1">
    <property type="nucleotide sequence ID" value="NZ_BSPM01000008.1"/>
</dbReference>
<proteinExistence type="predicted"/>
<dbReference type="AlphaFoldDB" id="A0A4R6RM22"/>
<keyword evidence="3" id="KW-1185">Reference proteome</keyword>
<feature type="domain" description="DUF403" evidence="1">
    <location>
        <begin position="1"/>
        <end position="313"/>
    </location>
</feature>
<evidence type="ECO:0000259" key="1">
    <source>
        <dbReference type="Pfam" id="PF04168"/>
    </source>
</evidence>
<organism evidence="2 3">
    <name type="scientific">Oharaeibacter diazotrophicus</name>
    <dbReference type="NCBI Taxonomy" id="1920512"/>
    <lineage>
        <taxon>Bacteria</taxon>
        <taxon>Pseudomonadati</taxon>
        <taxon>Pseudomonadota</taxon>
        <taxon>Alphaproteobacteria</taxon>
        <taxon>Hyphomicrobiales</taxon>
        <taxon>Pleomorphomonadaceae</taxon>
        <taxon>Oharaeibacter</taxon>
    </lineage>
</organism>
<sequence length="314" mass="35297">MLSRHADNLYWLARYVERAENTARLIEAATRLSAMPVAHRDGRNEWEMALDATGTTVAFKGAGNGEATQRSVIDFLAFSPDNPSSIRSCLDVARANARSVRTALTMDMWETINSGWLESKKVVPASLGRQQLSDHLSGIKEVSLRFDGSAYRTMLRNDAYYFLRLGTYMERADFTARILAVKADVLDPDRPSPGGGFDYYQWSWILRSVSALTSYHWVYRENLKPHLVAEFLILKEEMPRSLVSCYDNITRFLDALSRDYGRQGVSQRRARQILGRLQDADLAGVFRAGLADFLSDFVGENAGLGSAIAEQYLT</sequence>
<dbReference type="Pfam" id="PF04168">
    <property type="entry name" value="Alpha-E"/>
    <property type="match status" value="1"/>
</dbReference>
<comment type="caution">
    <text evidence="2">The sequence shown here is derived from an EMBL/GenBank/DDBJ whole genome shotgun (WGS) entry which is preliminary data.</text>
</comment>
<accession>A0A4R6RM22</accession>
<dbReference type="Proteomes" id="UP000294547">
    <property type="component" value="Unassembled WGS sequence"/>
</dbReference>
<reference evidence="2 3" key="1">
    <citation type="submission" date="2019-03" db="EMBL/GenBank/DDBJ databases">
        <title>Genomic Encyclopedia of Type Strains, Phase IV (KMG-IV): sequencing the most valuable type-strain genomes for metagenomic binning, comparative biology and taxonomic classification.</title>
        <authorList>
            <person name="Goeker M."/>
        </authorList>
    </citation>
    <scope>NUCLEOTIDE SEQUENCE [LARGE SCALE GENOMIC DNA]</scope>
    <source>
        <strain evidence="2 3">DSM 102969</strain>
    </source>
</reference>
<evidence type="ECO:0000313" key="3">
    <source>
        <dbReference type="Proteomes" id="UP000294547"/>
    </source>
</evidence>
<dbReference type="EMBL" id="SNXY01000006">
    <property type="protein sequence ID" value="TDP87572.1"/>
    <property type="molecule type" value="Genomic_DNA"/>
</dbReference>